<dbReference type="Proteomes" id="UP000249577">
    <property type="component" value="Unassembled WGS sequence"/>
</dbReference>
<dbReference type="EMBL" id="QFPN01000002">
    <property type="protein sequence ID" value="PZQ17867.1"/>
    <property type="molecule type" value="Genomic_DNA"/>
</dbReference>
<evidence type="ECO:0000313" key="1">
    <source>
        <dbReference type="EMBL" id="PZQ17867.1"/>
    </source>
</evidence>
<reference evidence="1 2" key="1">
    <citation type="submission" date="2017-08" db="EMBL/GenBank/DDBJ databases">
        <title>Infants hospitalized years apart are colonized by the same room-sourced microbial strains.</title>
        <authorList>
            <person name="Brooks B."/>
            <person name="Olm M.R."/>
            <person name="Firek B.A."/>
            <person name="Baker R."/>
            <person name="Thomas B.C."/>
            <person name="Morowitz M.J."/>
            <person name="Banfield J.F."/>
        </authorList>
    </citation>
    <scope>NUCLEOTIDE SEQUENCE [LARGE SCALE GENOMIC DNA]</scope>
    <source>
        <strain evidence="1">S2_005_003_R2_43</strain>
    </source>
</reference>
<evidence type="ECO:0000313" key="2">
    <source>
        <dbReference type="Proteomes" id="UP000249577"/>
    </source>
</evidence>
<gene>
    <name evidence="1" type="ORF">DI565_03820</name>
</gene>
<accession>A0A2W5MDC4</accession>
<comment type="caution">
    <text evidence="1">The sequence shown here is derived from an EMBL/GenBank/DDBJ whole genome shotgun (WGS) entry which is preliminary data.</text>
</comment>
<name>A0A2W5MDC4_ANCNO</name>
<sequence>MSPRETGRGPEHEVDLIAPWASTGRLDRDDAAALERFLADDPDLARRLDVAAEERDETILLNEALPAPSVAARERLFAAIEAHEAGRRPRAAGVMRWLSERLSSLSPQTLAWGATAAALVIALQAGVLTGTLVGRGGGDAAYETASDGAGSAEALGPTGLVAFLPSATAAEMEKALKDAGAEIVGGPKPGGVFVIRVAGAATPDELAPSLKRLRDASDVVKFAVPGAQ</sequence>
<evidence type="ECO:0008006" key="3">
    <source>
        <dbReference type="Google" id="ProtNLM"/>
    </source>
</evidence>
<proteinExistence type="predicted"/>
<organism evidence="1 2">
    <name type="scientific">Ancylobacter novellus</name>
    <name type="common">Thiobacillus novellus</name>
    <dbReference type="NCBI Taxonomy" id="921"/>
    <lineage>
        <taxon>Bacteria</taxon>
        <taxon>Pseudomonadati</taxon>
        <taxon>Pseudomonadota</taxon>
        <taxon>Alphaproteobacteria</taxon>
        <taxon>Hyphomicrobiales</taxon>
        <taxon>Xanthobacteraceae</taxon>
        <taxon>Ancylobacter</taxon>
    </lineage>
</organism>
<dbReference type="AlphaFoldDB" id="A0A2W5MDC4"/>
<protein>
    <recommendedName>
        <fullName evidence="3">Anti-sigma factor</fullName>
    </recommendedName>
</protein>